<keyword evidence="4" id="KW-1185">Reference proteome</keyword>
<protein>
    <submittedName>
        <fullName evidence="3">Osmotically inducible lipoprotein OsmB</fullName>
    </submittedName>
</protein>
<dbReference type="Proteomes" id="UP000198975">
    <property type="component" value="Unassembled WGS sequence"/>
</dbReference>
<keyword evidence="3" id="KW-0449">Lipoprotein</keyword>
<name>A0A1C4BJI1_9ENTR</name>
<organism evidence="3 4">
    <name type="scientific">Kosakonia oryzendophytica</name>
    <dbReference type="NCBI Taxonomy" id="1005665"/>
    <lineage>
        <taxon>Bacteria</taxon>
        <taxon>Pseudomonadati</taxon>
        <taxon>Pseudomonadota</taxon>
        <taxon>Gammaproteobacteria</taxon>
        <taxon>Enterobacterales</taxon>
        <taxon>Enterobacteriaceae</taxon>
        <taxon>Kosakonia</taxon>
    </lineage>
</organism>
<feature type="signal peptide" evidence="1">
    <location>
        <begin position="1"/>
        <end position="24"/>
    </location>
</feature>
<keyword evidence="1" id="KW-0732">Signal</keyword>
<evidence type="ECO:0000256" key="1">
    <source>
        <dbReference type="SAM" id="SignalP"/>
    </source>
</evidence>
<feature type="chain" id="PRO_5008689353" evidence="1">
    <location>
        <begin position="25"/>
        <end position="73"/>
    </location>
</feature>
<evidence type="ECO:0000313" key="3">
    <source>
        <dbReference type="EMBL" id="SCC06908.1"/>
    </source>
</evidence>
<dbReference type="NCBIfam" id="NF007830">
    <property type="entry name" value="PRK10540.1"/>
    <property type="match status" value="1"/>
</dbReference>
<dbReference type="GO" id="GO:0019867">
    <property type="term" value="C:outer membrane"/>
    <property type="evidence" value="ECO:0007669"/>
    <property type="project" value="InterPro"/>
</dbReference>
<evidence type="ECO:0000259" key="2">
    <source>
        <dbReference type="Pfam" id="PF05433"/>
    </source>
</evidence>
<dbReference type="Pfam" id="PF05433">
    <property type="entry name" value="Rick_17kDa_Anti"/>
    <property type="match status" value="1"/>
</dbReference>
<gene>
    <name evidence="3" type="ORF">GA0061071_10590</name>
</gene>
<accession>A0A1C4BJI1</accession>
<reference evidence="4" key="1">
    <citation type="submission" date="2016-08" db="EMBL/GenBank/DDBJ databases">
        <authorList>
            <person name="Varghese N."/>
            <person name="Submissions Spin"/>
        </authorList>
    </citation>
    <scope>NUCLEOTIDE SEQUENCE [LARGE SCALE GENOMIC DNA]</scope>
    <source>
        <strain evidence="4">REICA_082</strain>
    </source>
</reference>
<dbReference type="InterPro" id="IPR008816">
    <property type="entry name" value="Gly_zipper_2TM_dom"/>
</dbReference>
<feature type="domain" description="Glycine zipper 2TM" evidence="2">
    <location>
        <begin position="35"/>
        <end position="72"/>
    </location>
</feature>
<sequence length="73" mass="7040">MMMLTSKKMAAAVLAVTLAMSLSACGHWSKRDRNTAIGAGAGALGGAVLTDGSTLGTLGGAAVGGIIGHQVGK</sequence>
<evidence type="ECO:0000313" key="4">
    <source>
        <dbReference type="Proteomes" id="UP000198975"/>
    </source>
</evidence>
<dbReference type="AlphaFoldDB" id="A0A1C4BJI1"/>
<proteinExistence type="predicted"/>
<dbReference type="PROSITE" id="PS51257">
    <property type="entry name" value="PROKAR_LIPOPROTEIN"/>
    <property type="match status" value="1"/>
</dbReference>
<dbReference type="EMBL" id="FMAY01000005">
    <property type="protein sequence ID" value="SCC06908.1"/>
    <property type="molecule type" value="Genomic_DNA"/>
</dbReference>